<feature type="compositionally biased region" description="Basic residues" evidence="1">
    <location>
        <begin position="110"/>
        <end position="120"/>
    </location>
</feature>
<evidence type="ECO:0000256" key="2">
    <source>
        <dbReference type="SAM" id="SignalP"/>
    </source>
</evidence>
<gene>
    <name evidence="3" type="ORF">Vafri_11955</name>
</gene>
<proteinExistence type="predicted"/>
<keyword evidence="4" id="KW-1185">Reference proteome</keyword>
<comment type="caution">
    <text evidence="3">The sequence shown here is derived from an EMBL/GenBank/DDBJ whole genome shotgun (WGS) entry which is preliminary data.</text>
</comment>
<dbReference type="EMBL" id="BNCO01000025">
    <property type="protein sequence ID" value="GIL56714.1"/>
    <property type="molecule type" value="Genomic_DNA"/>
</dbReference>
<dbReference type="Proteomes" id="UP000747399">
    <property type="component" value="Unassembled WGS sequence"/>
</dbReference>
<evidence type="ECO:0000313" key="3">
    <source>
        <dbReference type="EMBL" id="GIL56714.1"/>
    </source>
</evidence>
<protein>
    <submittedName>
        <fullName evidence="3">Uncharacterized protein</fullName>
    </submittedName>
</protein>
<feature type="signal peptide" evidence="2">
    <location>
        <begin position="1"/>
        <end position="18"/>
    </location>
</feature>
<organism evidence="3 4">
    <name type="scientific">Volvox africanus</name>
    <dbReference type="NCBI Taxonomy" id="51714"/>
    <lineage>
        <taxon>Eukaryota</taxon>
        <taxon>Viridiplantae</taxon>
        <taxon>Chlorophyta</taxon>
        <taxon>core chlorophytes</taxon>
        <taxon>Chlorophyceae</taxon>
        <taxon>CS clade</taxon>
        <taxon>Chlamydomonadales</taxon>
        <taxon>Volvocaceae</taxon>
        <taxon>Volvox</taxon>
    </lineage>
</organism>
<evidence type="ECO:0000313" key="4">
    <source>
        <dbReference type="Proteomes" id="UP000747399"/>
    </source>
</evidence>
<feature type="chain" id="PRO_5035174205" evidence="2">
    <location>
        <begin position="19"/>
        <end position="141"/>
    </location>
</feature>
<dbReference type="AlphaFoldDB" id="A0A8J4B960"/>
<evidence type="ECO:0000256" key="1">
    <source>
        <dbReference type="SAM" id="MobiDB-lite"/>
    </source>
</evidence>
<sequence>MLSYLTILFVQNIILCHTAMDNSEDLNRSGLRRSKRERQTKQQLLPDSYGEPKETCTDSSEYEEAGQHESDVDTELNVNSNGSKKRRKSQDVAAGPNGAATRFNNDRVQGKYRRRRHRARAAGEDGPGPHQLALQNQGRVQ</sequence>
<feature type="region of interest" description="Disordered" evidence="1">
    <location>
        <begin position="27"/>
        <end position="141"/>
    </location>
</feature>
<name>A0A8J4B960_9CHLO</name>
<keyword evidence="2" id="KW-0732">Signal</keyword>
<reference evidence="3" key="1">
    <citation type="journal article" date="2021" name="Proc. Natl. Acad. Sci. U.S.A.">
        <title>Three genomes in the algal genus Volvox reveal the fate of a haploid sex-determining region after a transition to homothallism.</title>
        <authorList>
            <person name="Yamamoto K."/>
            <person name="Hamaji T."/>
            <person name="Kawai-Toyooka H."/>
            <person name="Matsuzaki R."/>
            <person name="Takahashi F."/>
            <person name="Nishimura Y."/>
            <person name="Kawachi M."/>
            <person name="Noguchi H."/>
            <person name="Minakuchi Y."/>
            <person name="Umen J.G."/>
            <person name="Toyoda A."/>
            <person name="Nozaki H."/>
        </authorList>
    </citation>
    <scope>NUCLEOTIDE SEQUENCE</scope>
    <source>
        <strain evidence="3">NIES-3780</strain>
    </source>
</reference>
<accession>A0A8J4B960</accession>